<organism evidence="4 5">
    <name type="scientific">Dacryopinax primogenitus (strain DJM 731)</name>
    <name type="common">Brown rot fungus</name>
    <dbReference type="NCBI Taxonomy" id="1858805"/>
    <lineage>
        <taxon>Eukaryota</taxon>
        <taxon>Fungi</taxon>
        <taxon>Dikarya</taxon>
        <taxon>Basidiomycota</taxon>
        <taxon>Agaricomycotina</taxon>
        <taxon>Dacrymycetes</taxon>
        <taxon>Dacrymycetales</taxon>
        <taxon>Dacrymycetaceae</taxon>
        <taxon>Dacryopinax</taxon>
    </lineage>
</organism>
<feature type="region of interest" description="Disordered" evidence="1">
    <location>
        <begin position="117"/>
        <end position="142"/>
    </location>
</feature>
<feature type="compositionally biased region" description="Basic residues" evidence="1">
    <location>
        <begin position="74"/>
        <end position="85"/>
    </location>
</feature>
<feature type="compositionally biased region" description="Basic and acidic residues" evidence="1">
    <location>
        <begin position="119"/>
        <end position="131"/>
    </location>
</feature>
<dbReference type="EMBL" id="JH795870">
    <property type="protein sequence ID" value="EJT99434.1"/>
    <property type="molecule type" value="Genomic_DNA"/>
</dbReference>
<evidence type="ECO:0000313" key="4">
    <source>
        <dbReference type="EMBL" id="EJT99434.1"/>
    </source>
</evidence>
<dbReference type="HOGENOM" id="CLU_1277581_0_0_1"/>
<dbReference type="GeneID" id="63684076"/>
<accession>M5FV27</accession>
<gene>
    <name evidence="4" type="ORF">DACRYDRAFT_110156</name>
</gene>
<keyword evidence="2" id="KW-0472">Membrane</keyword>
<keyword evidence="2" id="KW-1133">Transmembrane helix</keyword>
<sequence length="216" mass="24843">MRAATVLLSALAAASLAAPILLGRDPNALEEQAVLSGMQPAIDARSTFDTRSVDQDTTMELELAKRGKAENKRGRVQNKRGRVQNKRGSVQDSTLKQVHKHETGWWGWLRRKWIAKKRREPETKKKEEKKGRQMRTRKRQNSCTYLEKSRHRCWSRKSFATYTRVYVPDRHQITDIRVLHAMRTWTLVLLAAMAASSPAVVVLFGRDSPAWKIEPR</sequence>
<proteinExistence type="predicted"/>
<keyword evidence="3" id="KW-0732">Signal</keyword>
<feature type="signal peptide" evidence="3">
    <location>
        <begin position="1"/>
        <end position="17"/>
    </location>
</feature>
<evidence type="ECO:0000256" key="2">
    <source>
        <dbReference type="SAM" id="Phobius"/>
    </source>
</evidence>
<evidence type="ECO:0000313" key="5">
    <source>
        <dbReference type="Proteomes" id="UP000030653"/>
    </source>
</evidence>
<dbReference type="Proteomes" id="UP000030653">
    <property type="component" value="Unassembled WGS sequence"/>
</dbReference>
<keyword evidence="5" id="KW-1185">Reference proteome</keyword>
<protein>
    <submittedName>
        <fullName evidence="4">Uncharacterized protein</fullName>
    </submittedName>
</protein>
<feature type="transmembrane region" description="Helical" evidence="2">
    <location>
        <begin position="185"/>
        <end position="204"/>
    </location>
</feature>
<feature type="region of interest" description="Disordered" evidence="1">
    <location>
        <begin position="67"/>
        <end position="96"/>
    </location>
</feature>
<dbReference type="RefSeq" id="XP_040626332.1">
    <property type="nucleotide sequence ID" value="XM_040769014.1"/>
</dbReference>
<feature type="compositionally biased region" description="Polar residues" evidence="1">
    <location>
        <begin position="86"/>
        <end position="96"/>
    </location>
</feature>
<keyword evidence="2" id="KW-0812">Transmembrane</keyword>
<name>M5FV27_DACPD</name>
<evidence type="ECO:0000256" key="1">
    <source>
        <dbReference type="SAM" id="MobiDB-lite"/>
    </source>
</evidence>
<reference evidence="4 5" key="1">
    <citation type="journal article" date="2012" name="Science">
        <title>The Paleozoic origin of enzymatic lignin decomposition reconstructed from 31 fungal genomes.</title>
        <authorList>
            <person name="Floudas D."/>
            <person name="Binder M."/>
            <person name="Riley R."/>
            <person name="Barry K."/>
            <person name="Blanchette R.A."/>
            <person name="Henrissat B."/>
            <person name="Martinez A.T."/>
            <person name="Otillar R."/>
            <person name="Spatafora J.W."/>
            <person name="Yadav J.S."/>
            <person name="Aerts A."/>
            <person name="Benoit I."/>
            <person name="Boyd A."/>
            <person name="Carlson A."/>
            <person name="Copeland A."/>
            <person name="Coutinho P.M."/>
            <person name="de Vries R.P."/>
            <person name="Ferreira P."/>
            <person name="Findley K."/>
            <person name="Foster B."/>
            <person name="Gaskell J."/>
            <person name="Glotzer D."/>
            <person name="Gorecki P."/>
            <person name="Heitman J."/>
            <person name="Hesse C."/>
            <person name="Hori C."/>
            <person name="Igarashi K."/>
            <person name="Jurgens J.A."/>
            <person name="Kallen N."/>
            <person name="Kersten P."/>
            <person name="Kohler A."/>
            <person name="Kuees U."/>
            <person name="Kumar T.K.A."/>
            <person name="Kuo A."/>
            <person name="LaButti K."/>
            <person name="Larrondo L.F."/>
            <person name="Lindquist E."/>
            <person name="Ling A."/>
            <person name="Lombard V."/>
            <person name="Lucas S."/>
            <person name="Lundell T."/>
            <person name="Martin R."/>
            <person name="McLaughlin D.J."/>
            <person name="Morgenstern I."/>
            <person name="Morin E."/>
            <person name="Murat C."/>
            <person name="Nagy L.G."/>
            <person name="Nolan M."/>
            <person name="Ohm R.A."/>
            <person name="Patyshakuliyeva A."/>
            <person name="Rokas A."/>
            <person name="Ruiz-Duenas F.J."/>
            <person name="Sabat G."/>
            <person name="Salamov A."/>
            <person name="Samejima M."/>
            <person name="Schmutz J."/>
            <person name="Slot J.C."/>
            <person name="St John F."/>
            <person name="Stenlid J."/>
            <person name="Sun H."/>
            <person name="Sun S."/>
            <person name="Syed K."/>
            <person name="Tsang A."/>
            <person name="Wiebenga A."/>
            <person name="Young D."/>
            <person name="Pisabarro A."/>
            <person name="Eastwood D.C."/>
            <person name="Martin F."/>
            <person name="Cullen D."/>
            <person name="Grigoriev I.V."/>
            <person name="Hibbett D.S."/>
        </authorList>
    </citation>
    <scope>NUCLEOTIDE SEQUENCE [LARGE SCALE GENOMIC DNA]</scope>
    <source>
        <strain evidence="4 5">DJM-731 SS1</strain>
    </source>
</reference>
<dbReference type="AlphaFoldDB" id="M5FV27"/>
<evidence type="ECO:0000256" key="3">
    <source>
        <dbReference type="SAM" id="SignalP"/>
    </source>
</evidence>
<feature type="chain" id="PRO_5004067246" evidence="3">
    <location>
        <begin position="18"/>
        <end position="216"/>
    </location>
</feature>